<comment type="caution">
    <text evidence="1">The sequence shown here is derived from an EMBL/GenBank/DDBJ whole genome shotgun (WGS) entry which is preliminary data.</text>
</comment>
<keyword evidence="2" id="KW-1185">Reference proteome</keyword>
<proteinExistence type="predicted"/>
<gene>
    <name evidence="1" type="ORF">MU1_00040</name>
</gene>
<name>A0ABQ6G5S4_9BACL</name>
<sequence>MSGCSSNNQSEIINKPIQYDFSEPLQFPFEVNEAHSEIGIKDGLHQFVYHYLNKETTQEIKYILSKVIDDEPYVFSEKEKMQPIDLKNGTHAYYKEDEYSQSIWWESENGFIARFVYYINGKSEALRQIQINSI</sequence>
<dbReference type="EMBL" id="BSSQ01000001">
    <property type="protein sequence ID" value="GLX65660.1"/>
    <property type="molecule type" value="Genomic_DNA"/>
</dbReference>
<evidence type="ECO:0000313" key="2">
    <source>
        <dbReference type="Proteomes" id="UP001157114"/>
    </source>
</evidence>
<organism evidence="1 2">
    <name type="scientific">Paenibacillus glycanilyticus</name>
    <dbReference type="NCBI Taxonomy" id="126569"/>
    <lineage>
        <taxon>Bacteria</taxon>
        <taxon>Bacillati</taxon>
        <taxon>Bacillota</taxon>
        <taxon>Bacilli</taxon>
        <taxon>Bacillales</taxon>
        <taxon>Paenibacillaceae</taxon>
        <taxon>Paenibacillus</taxon>
    </lineage>
</organism>
<dbReference type="Proteomes" id="UP001157114">
    <property type="component" value="Unassembled WGS sequence"/>
</dbReference>
<evidence type="ECO:0008006" key="3">
    <source>
        <dbReference type="Google" id="ProtNLM"/>
    </source>
</evidence>
<reference evidence="1 2" key="1">
    <citation type="submission" date="2023-03" db="EMBL/GenBank/DDBJ databases">
        <title>Draft genome sequence of the bacteria which degrade cell wall of Tricholomamatutake.</title>
        <authorList>
            <person name="Konishi Y."/>
            <person name="Fukuta Y."/>
            <person name="Shirasaka N."/>
        </authorList>
    </citation>
    <scope>NUCLEOTIDE SEQUENCE [LARGE SCALE GENOMIC DNA]</scope>
    <source>
        <strain evidence="2">mu1</strain>
    </source>
</reference>
<protein>
    <recommendedName>
        <fullName evidence="3">Lipoprotein</fullName>
    </recommendedName>
</protein>
<accession>A0ABQ6G5S4</accession>
<dbReference type="RefSeq" id="WP_284236336.1">
    <property type="nucleotide sequence ID" value="NZ_BSSQ01000001.1"/>
</dbReference>
<evidence type="ECO:0000313" key="1">
    <source>
        <dbReference type="EMBL" id="GLX65660.1"/>
    </source>
</evidence>